<evidence type="ECO:0000256" key="2">
    <source>
        <dbReference type="SAM" id="Phobius"/>
    </source>
</evidence>
<keyword evidence="5" id="KW-1185">Reference proteome</keyword>
<keyword evidence="2" id="KW-0472">Membrane</keyword>
<accession>A0ABW2QA81</accession>
<gene>
    <name evidence="4" type="ORF">ACFQQL_14605</name>
</gene>
<feature type="transmembrane region" description="Helical" evidence="2">
    <location>
        <begin position="191"/>
        <end position="208"/>
    </location>
</feature>
<evidence type="ECO:0000259" key="3">
    <source>
        <dbReference type="Pfam" id="PF01569"/>
    </source>
</evidence>
<sequence length="286" mass="31250">MRHLQRLASLPVLATAFVVLTLLAGGPLRPYESVWHRFWIREYPEWAKWLLQDVLDRLTGDTVSIPVLLITAIVVARRLRSWRPMYFAAATVVSFAGIGILKVVLARPTPMRQDPTFFAGGWFTDGWQGIAYPSGHASEAILFYGAAAYLILHYERPGRRVRRIAVGSVVCVAIISVTTSYILGWHWLTDMPAGLLAGGVMLHIAIWADRTIVPRVLARLPWLPGRPAPQRRPQADRPTVDPPPAGRPSTGLAADQPPEPPPCDQPPADPPATGSVSPPSTSSSSA</sequence>
<feature type="domain" description="Phosphatidic acid phosphatase type 2/haloperoxidase" evidence="3">
    <location>
        <begin position="85"/>
        <end position="208"/>
    </location>
</feature>
<dbReference type="EMBL" id="JBHTCQ010000003">
    <property type="protein sequence ID" value="MFC7406345.1"/>
    <property type="molecule type" value="Genomic_DNA"/>
</dbReference>
<feature type="compositionally biased region" description="Low complexity" evidence="1">
    <location>
        <begin position="271"/>
        <end position="286"/>
    </location>
</feature>
<feature type="transmembrane region" description="Helical" evidence="2">
    <location>
        <begin position="130"/>
        <end position="152"/>
    </location>
</feature>
<evidence type="ECO:0000313" key="5">
    <source>
        <dbReference type="Proteomes" id="UP001596455"/>
    </source>
</evidence>
<name>A0ABW2QA81_9MICO</name>
<feature type="region of interest" description="Disordered" evidence="1">
    <location>
        <begin position="224"/>
        <end position="286"/>
    </location>
</feature>
<feature type="compositionally biased region" description="Pro residues" evidence="1">
    <location>
        <begin position="257"/>
        <end position="270"/>
    </location>
</feature>
<evidence type="ECO:0000256" key="1">
    <source>
        <dbReference type="SAM" id="MobiDB-lite"/>
    </source>
</evidence>
<dbReference type="SUPFAM" id="SSF48317">
    <property type="entry name" value="Acid phosphatase/Vanadium-dependent haloperoxidase"/>
    <property type="match status" value="1"/>
</dbReference>
<dbReference type="Gene3D" id="1.20.144.10">
    <property type="entry name" value="Phosphatidic acid phosphatase type 2/haloperoxidase"/>
    <property type="match status" value="1"/>
</dbReference>
<dbReference type="InterPro" id="IPR000326">
    <property type="entry name" value="PAP2/HPO"/>
</dbReference>
<protein>
    <submittedName>
        <fullName evidence="4">Phosphatase PAP2 family protein</fullName>
    </submittedName>
</protein>
<dbReference type="InterPro" id="IPR036938">
    <property type="entry name" value="PAP2/HPO_sf"/>
</dbReference>
<dbReference type="Pfam" id="PF01569">
    <property type="entry name" value="PAP2"/>
    <property type="match status" value="1"/>
</dbReference>
<proteinExistence type="predicted"/>
<dbReference type="RefSeq" id="WP_382395660.1">
    <property type="nucleotide sequence ID" value="NZ_JBHTCQ010000003.1"/>
</dbReference>
<feature type="transmembrane region" description="Helical" evidence="2">
    <location>
        <begin position="86"/>
        <end position="105"/>
    </location>
</feature>
<keyword evidence="2" id="KW-1133">Transmembrane helix</keyword>
<reference evidence="5" key="1">
    <citation type="journal article" date="2019" name="Int. J. Syst. Evol. Microbiol.">
        <title>The Global Catalogue of Microorganisms (GCM) 10K type strain sequencing project: providing services to taxonomists for standard genome sequencing and annotation.</title>
        <authorList>
            <consortium name="The Broad Institute Genomics Platform"/>
            <consortium name="The Broad Institute Genome Sequencing Center for Infectious Disease"/>
            <person name="Wu L."/>
            <person name="Ma J."/>
        </authorList>
    </citation>
    <scope>NUCLEOTIDE SEQUENCE [LARGE SCALE GENOMIC DNA]</scope>
    <source>
        <strain evidence="5">JCM 1490</strain>
    </source>
</reference>
<comment type="caution">
    <text evidence="4">The sequence shown here is derived from an EMBL/GenBank/DDBJ whole genome shotgun (WGS) entry which is preliminary data.</text>
</comment>
<feature type="transmembrane region" description="Helical" evidence="2">
    <location>
        <begin position="164"/>
        <end position="185"/>
    </location>
</feature>
<dbReference type="Proteomes" id="UP001596455">
    <property type="component" value="Unassembled WGS sequence"/>
</dbReference>
<feature type="transmembrane region" description="Helical" evidence="2">
    <location>
        <begin position="54"/>
        <end position="74"/>
    </location>
</feature>
<evidence type="ECO:0000313" key="4">
    <source>
        <dbReference type="EMBL" id="MFC7406345.1"/>
    </source>
</evidence>
<keyword evidence="2" id="KW-0812">Transmembrane</keyword>
<organism evidence="4 5">
    <name type="scientific">Georgenia alba</name>
    <dbReference type="NCBI Taxonomy" id="2233858"/>
    <lineage>
        <taxon>Bacteria</taxon>
        <taxon>Bacillati</taxon>
        <taxon>Actinomycetota</taxon>
        <taxon>Actinomycetes</taxon>
        <taxon>Micrococcales</taxon>
        <taxon>Bogoriellaceae</taxon>
        <taxon>Georgenia</taxon>
    </lineage>
</organism>